<feature type="transmembrane region" description="Helical" evidence="1">
    <location>
        <begin position="397"/>
        <end position="424"/>
    </location>
</feature>
<reference evidence="2" key="2">
    <citation type="submission" date="2021-04" db="EMBL/GenBank/DDBJ databases">
        <authorList>
            <person name="Gilroy R."/>
        </authorList>
    </citation>
    <scope>NUCLEOTIDE SEQUENCE</scope>
    <source>
        <strain evidence="2">CHK187-5294</strain>
    </source>
</reference>
<gene>
    <name evidence="2" type="ORF">H9727_03160</name>
</gene>
<feature type="transmembrane region" description="Helical" evidence="1">
    <location>
        <begin position="473"/>
        <end position="493"/>
    </location>
</feature>
<feature type="transmembrane region" description="Helical" evidence="1">
    <location>
        <begin position="73"/>
        <end position="97"/>
    </location>
</feature>
<feature type="transmembrane region" description="Helical" evidence="1">
    <location>
        <begin position="36"/>
        <end position="61"/>
    </location>
</feature>
<dbReference type="Proteomes" id="UP000824132">
    <property type="component" value="Unassembled WGS sequence"/>
</dbReference>
<sequence length="543" mass="57509">MKAKAKWLVLARVQLMGAFGLNKLKYSDDLRAKKRAGGAIALIAFAVILLAFYDVMIALAFAAQGAAGSIPAFAVAIASLVSFIFSLIRGCSMLFAAKDHDAVMSLPVTKAAVIASRLAVSYIVDFAFVLLVCAPAFIVYFVATGFTFYKLIAMLAAVVFSPLLPLAAATAIGTAITALTARFRYKNLLQSLLGILFFIAIFAVSFAVSFGANSQEPDMNALAEAIAGKAYPPAMLVSWAFAGKIWALFAFIGANIAAAAVFIAVTAPFYAKICTRLAAKSAGVAFKEKQIRKSGAFGALFKKEIKRLFSSSVYLMNSIGGALLLLIAAIAMLIFDPIKLLSGLTEEGIPPQAFGYIFGAAGLIFAGMTFPSASSLSMEGKSRWIMCSLPLPAKTILLAKTAVGFVFSAPVALIFSVIVCVQAHAGPLMWAALIAAPVAYCAFISMFGTFLNYKFPKYDWQNEMSAVKNSVPVLILSFGGMVLTMGMLAITLFAGAYGFIPLFVFAALSVAGCAALHAFFFKKVSLYDGAPSAPETKAPKRLY</sequence>
<proteinExistence type="predicted"/>
<evidence type="ECO:0000313" key="3">
    <source>
        <dbReference type="Proteomes" id="UP000824132"/>
    </source>
</evidence>
<dbReference type="EMBL" id="DXCL01000020">
    <property type="protein sequence ID" value="HIZ03264.1"/>
    <property type="molecule type" value="Genomic_DNA"/>
</dbReference>
<keyword evidence="1" id="KW-0812">Transmembrane</keyword>
<feature type="transmembrane region" description="Helical" evidence="1">
    <location>
        <begin position="118"/>
        <end position="142"/>
    </location>
</feature>
<name>A0A9D2CYQ1_9FIRM</name>
<protein>
    <submittedName>
        <fullName evidence="2">Uncharacterized protein</fullName>
    </submittedName>
</protein>
<keyword evidence="1" id="KW-0472">Membrane</keyword>
<organism evidence="2 3">
    <name type="scientific">Candidatus Borkfalkia avistercoris</name>
    <dbReference type="NCBI Taxonomy" id="2838504"/>
    <lineage>
        <taxon>Bacteria</taxon>
        <taxon>Bacillati</taxon>
        <taxon>Bacillota</taxon>
        <taxon>Clostridia</taxon>
        <taxon>Christensenellales</taxon>
        <taxon>Christensenellaceae</taxon>
        <taxon>Candidatus Borkfalkia</taxon>
    </lineage>
</organism>
<dbReference type="AlphaFoldDB" id="A0A9D2CYQ1"/>
<accession>A0A9D2CYQ1</accession>
<feature type="transmembrane region" description="Helical" evidence="1">
    <location>
        <begin position="430"/>
        <end position="453"/>
    </location>
</feature>
<reference evidence="2" key="1">
    <citation type="journal article" date="2021" name="PeerJ">
        <title>Extensive microbial diversity within the chicken gut microbiome revealed by metagenomics and culture.</title>
        <authorList>
            <person name="Gilroy R."/>
            <person name="Ravi A."/>
            <person name="Getino M."/>
            <person name="Pursley I."/>
            <person name="Horton D.L."/>
            <person name="Alikhan N.F."/>
            <person name="Baker D."/>
            <person name="Gharbi K."/>
            <person name="Hall N."/>
            <person name="Watson M."/>
            <person name="Adriaenssens E.M."/>
            <person name="Foster-Nyarko E."/>
            <person name="Jarju S."/>
            <person name="Secka A."/>
            <person name="Antonio M."/>
            <person name="Oren A."/>
            <person name="Chaudhuri R.R."/>
            <person name="La Ragione R."/>
            <person name="Hildebrand F."/>
            <person name="Pallen M.J."/>
        </authorList>
    </citation>
    <scope>NUCLEOTIDE SEQUENCE</scope>
    <source>
        <strain evidence="2">CHK187-5294</strain>
    </source>
</reference>
<feature type="transmembrane region" description="Helical" evidence="1">
    <location>
        <begin position="245"/>
        <end position="271"/>
    </location>
</feature>
<feature type="transmembrane region" description="Helical" evidence="1">
    <location>
        <begin position="191"/>
        <end position="212"/>
    </location>
</feature>
<comment type="caution">
    <text evidence="2">The sequence shown here is derived from an EMBL/GenBank/DDBJ whole genome shotgun (WGS) entry which is preliminary data.</text>
</comment>
<feature type="transmembrane region" description="Helical" evidence="1">
    <location>
        <begin position="313"/>
        <end position="335"/>
    </location>
</feature>
<feature type="transmembrane region" description="Helical" evidence="1">
    <location>
        <begin position="355"/>
        <end position="376"/>
    </location>
</feature>
<evidence type="ECO:0000256" key="1">
    <source>
        <dbReference type="SAM" id="Phobius"/>
    </source>
</evidence>
<keyword evidence="1" id="KW-1133">Transmembrane helix</keyword>
<evidence type="ECO:0000313" key="2">
    <source>
        <dbReference type="EMBL" id="HIZ03264.1"/>
    </source>
</evidence>
<feature type="transmembrane region" description="Helical" evidence="1">
    <location>
        <begin position="148"/>
        <end position="179"/>
    </location>
</feature>
<feature type="transmembrane region" description="Helical" evidence="1">
    <location>
        <begin position="499"/>
        <end position="521"/>
    </location>
</feature>